<dbReference type="eggNOG" id="COG3544">
    <property type="taxonomic scope" value="Bacteria"/>
</dbReference>
<feature type="region of interest" description="Disordered" evidence="1">
    <location>
        <begin position="26"/>
        <end position="49"/>
    </location>
</feature>
<dbReference type="AlphaFoldDB" id="A0A089NUQ9"/>
<dbReference type="InterPro" id="IPR005183">
    <property type="entry name" value="DUF305_CopM-like"/>
</dbReference>
<gene>
    <name evidence="4" type="ORF">MOC_1828</name>
</gene>
<dbReference type="PANTHER" id="PTHR36933:SF1">
    <property type="entry name" value="SLL0788 PROTEIN"/>
    <property type="match status" value="1"/>
</dbReference>
<organism evidence="4 5">
    <name type="scientific">Methylobacterium oryzae CBMB20</name>
    <dbReference type="NCBI Taxonomy" id="693986"/>
    <lineage>
        <taxon>Bacteria</taxon>
        <taxon>Pseudomonadati</taxon>
        <taxon>Pseudomonadota</taxon>
        <taxon>Alphaproteobacteria</taxon>
        <taxon>Hyphomicrobiales</taxon>
        <taxon>Methylobacteriaceae</taxon>
        <taxon>Methylobacterium</taxon>
    </lineage>
</organism>
<evidence type="ECO:0000259" key="3">
    <source>
        <dbReference type="Pfam" id="PF03713"/>
    </source>
</evidence>
<accession>A0A089NUQ9</accession>
<feature type="domain" description="DUF305" evidence="3">
    <location>
        <begin position="73"/>
        <end position="129"/>
    </location>
</feature>
<dbReference type="HOGENOM" id="CLU_074343_4_1_5"/>
<evidence type="ECO:0000313" key="4">
    <source>
        <dbReference type="EMBL" id="AIQ89583.1"/>
    </source>
</evidence>
<dbReference type="EMBL" id="CP003811">
    <property type="protein sequence ID" value="AIQ89583.1"/>
    <property type="molecule type" value="Genomic_DNA"/>
</dbReference>
<evidence type="ECO:0000256" key="1">
    <source>
        <dbReference type="SAM" id="MobiDB-lite"/>
    </source>
</evidence>
<dbReference type="RefSeq" id="WP_043756632.1">
    <property type="nucleotide sequence ID" value="NZ_CP003811.1"/>
</dbReference>
<dbReference type="KEGG" id="mor:MOC_1828"/>
<protein>
    <submittedName>
        <fullName evidence="4">Protein of unassigned function</fullName>
    </submittedName>
</protein>
<proteinExistence type="predicted"/>
<keyword evidence="2" id="KW-0732">Signal</keyword>
<sequence length="130" mass="13900">MTVARTLLAAALLTAGLAGTARAQGLHDHGSMSGQGRGSMKPDPKDDASTRAFKAADQAMMTDMDVPYTGDPDVDFRTHMIPHHKGAVAMAEVALKCARDPATQAMARKIIADQTTEIADMEAWLKRHGR</sequence>
<dbReference type="Pfam" id="PF03713">
    <property type="entry name" value="DUF305"/>
    <property type="match status" value="1"/>
</dbReference>
<dbReference type="STRING" id="693986.MOC_1828"/>
<evidence type="ECO:0000313" key="5">
    <source>
        <dbReference type="Proteomes" id="UP000029492"/>
    </source>
</evidence>
<keyword evidence="5" id="KW-1185">Reference proteome</keyword>
<feature type="signal peptide" evidence="2">
    <location>
        <begin position="1"/>
        <end position="23"/>
    </location>
</feature>
<evidence type="ECO:0000256" key="2">
    <source>
        <dbReference type="SAM" id="SignalP"/>
    </source>
</evidence>
<name>A0A089NUQ9_9HYPH</name>
<feature type="compositionally biased region" description="Basic and acidic residues" evidence="1">
    <location>
        <begin position="40"/>
        <end position="49"/>
    </location>
</feature>
<feature type="chain" id="PRO_5001848036" evidence="2">
    <location>
        <begin position="24"/>
        <end position="130"/>
    </location>
</feature>
<reference evidence="4 5" key="1">
    <citation type="journal article" date="2014" name="PLoS ONE">
        <title>Genome Information of Methylobacterium oryzae, a Plant-Probiotic Methylotroph in the Phyllosphere.</title>
        <authorList>
            <person name="Kwak M.J."/>
            <person name="Jeong H."/>
            <person name="Madhaiyan M."/>
            <person name="Lee Y."/>
            <person name="Sa T.M."/>
            <person name="Oh T.K."/>
            <person name="Kim J.F."/>
        </authorList>
    </citation>
    <scope>NUCLEOTIDE SEQUENCE [LARGE SCALE GENOMIC DNA]</scope>
    <source>
        <strain evidence="4 5">CBMB20</strain>
    </source>
</reference>
<dbReference type="PANTHER" id="PTHR36933">
    <property type="entry name" value="SLL0788 PROTEIN"/>
    <property type="match status" value="1"/>
</dbReference>
<dbReference type="InterPro" id="IPR012347">
    <property type="entry name" value="Ferritin-like"/>
</dbReference>
<dbReference type="Gene3D" id="1.20.1260.10">
    <property type="match status" value="1"/>
</dbReference>
<dbReference type="Proteomes" id="UP000029492">
    <property type="component" value="Chromosome"/>
</dbReference>